<dbReference type="Proteomes" id="UP000008914">
    <property type="component" value="Chromosome"/>
</dbReference>
<dbReference type="PANTHER" id="PTHR45436:SF5">
    <property type="entry name" value="SENSOR HISTIDINE KINASE TRCS"/>
    <property type="match status" value="1"/>
</dbReference>
<dbReference type="CDD" id="cd00075">
    <property type="entry name" value="HATPase"/>
    <property type="match status" value="1"/>
</dbReference>
<keyword evidence="10 12" id="KW-0472">Membrane</keyword>
<dbReference type="GO" id="GO:0005886">
    <property type="term" value="C:plasma membrane"/>
    <property type="evidence" value="ECO:0007669"/>
    <property type="project" value="UniProtKB-SubCell"/>
</dbReference>
<dbReference type="GO" id="GO:0000155">
    <property type="term" value="F:phosphorelay sensor kinase activity"/>
    <property type="evidence" value="ECO:0007669"/>
    <property type="project" value="InterPro"/>
</dbReference>
<dbReference type="Gene3D" id="6.10.340.10">
    <property type="match status" value="1"/>
</dbReference>
<dbReference type="SMART" id="SM00388">
    <property type="entry name" value="HisKA"/>
    <property type="match status" value="1"/>
</dbReference>
<dbReference type="FunFam" id="3.30.565.10:FF:000006">
    <property type="entry name" value="Sensor histidine kinase WalK"/>
    <property type="match status" value="1"/>
</dbReference>
<dbReference type="AlphaFoldDB" id="E6SBG4"/>
<evidence type="ECO:0000256" key="10">
    <source>
        <dbReference type="ARBA" id="ARBA00023136"/>
    </source>
</evidence>
<dbReference type="SUPFAM" id="SSF158472">
    <property type="entry name" value="HAMP domain-like"/>
    <property type="match status" value="1"/>
</dbReference>
<evidence type="ECO:0000256" key="3">
    <source>
        <dbReference type="ARBA" id="ARBA00012438"/>
    </source>
</evidence>
<dbReference type="SMART" id="SM00387">
    <property type="entry name" value="HATPase_c"/>
    <property type="match status" value="1"/>
</dbReference>
<feature type="transmembrane region" description="Helical" evidence="12">
    <location>
        <begin position="12"/>
        <end position="33"/>
    </location>
</feature>
<dbReference type="EC" id="2.7.13.3" evidence="3"/>
<dbReference type="InterPro" id="IPR036097">
    <property type="entry name" value="HisK_dim/P_sf"/>
</dbReference>
<evidence type="ECO:0000256" key="6">
    <source>
        <dbReference type="ARBA" id="ARBA00022692"/>
    </source>
</evidence>
<dbReference type="Pfam" id="PF02518">
    <property type="entry name" value="HATPase_c"/>
    <property type="match status" value="1"/>
</dbReference>
<organism evidence="15 16">
    <name type="scientific">Intrasporangium calvum (strain ATCC 23552 / DSM 43043 / JCM 3097 / NBRC 12989 / NCIMB 10167 / NRRL B-3866 / 7 KIP)</name>
    <dbReference type="NCBI Taxonomy" id="710696"/>
    <lineage>
        <taxon>Bacteria</taxon>
        <taxon>Bacillati</taxon>
        <taxon>Actinomycetota</taxon>
        <taxon>Actinomycetes</taxon>
        <taxon>Micrococcales</taxon>
        <taxon>Intrasporangiaceae</taxon>
        <taxon>Intrasporangium</taxon>
    </lineage>
</organism>
<dbReference type="Pfam" id="PF00672">
    <property type="entry name" value="HAMP"/>
    <property type="match status" value="1"/>
</dbReference>
<evidence type="ECO:0000259" key="14">
    <source>
        <dbReference type="PROSITE" id="PS50885"/>
    </source>
</evidence>
<dbReference type="HOGENOM" id="CLU_000445_89_3_11"/>
<evidence type="ECO:0000256" key="7">
    <source>
        <dbReference type="ARBA" id="ARBA00022777"/>
    </source>
</evidence>
<dbReference type="InterPro" id="IPR003660">
    <property type="entry name" value="HAMP_dom"/>
</dbReference>
<dbReference type="STRING" id="710696.Intca_3002"/>
<evidence type="ECO:0000256" key="4">
    <source>
        <dbReference type="ARBA" id="ARBA00022553"/>
    </source>
</evidence>
<dbReference type="Gene3D" id="3.30.565.10">
    <property type="entry name" value="Histidine kinase-like ATPase, C-terminal domain"/>
    <property type="match status" value="1"/>
</dbReference>
<comment type="catalytic activity">
    <reaction evidence="1">
        <text>ATP + protein L-histidine = ADP + protein N-phospho-L-histidine.</text>
        <dbReference type="EC" id="2.7.13.3"/>
    </reaction>
</comment>
<accession>E6SBG4</accession>
<dbReference type="InterPro" id="IPR050428">
    <property type="entry name" value="TCS_sensor_his_kinase"/>
</dbReference>
<feature type="transmembrane region" description="Helical" evidence="12">
    <location>
        <begin position="66"/>
        <end position="87"/>
    </location>
</feature>
<dbReference type="InterPro" id="IPR004358">
    <property type="entry name" value="Sig_transdc_His_kin-like_C"/>
</dbReference>
<evidence type="ECO:0000256" key="2">
    <source>
        <dbReference type="ARBA" id="ARBA00004236"/>
    </source>
</evidence>
<dbReference type="KEGG" id="ica:Intca_3002"/>
<dbReference type="EMBL" id="CP002343">
    <property type="protein sequence ID" value="ADU49492.1"/>
    <property type="molecule type" value="Genomic_DNA"/>
</dbReference>
<dbReference type="eggNOG" id="COG3850">
    <property type="taxonomic scope" value="Bacteria"/>
</dbReference>
<proteinExistence type="predicted"/>
<gene>
    <name evidence="15" type="ordered locus">Intca_3002</name>
</gene>
<dbReference type="InterPro" id="IPR005467">
    <property type="entry name" value="His_kinase_dom"/>
</dbReference>
<comment type="subcellular location">
    <subcellularLocation>
        <location evidence="2">Cell membrane</location>
    </subcellularLocation>
</comment>
<dbReference type="PROSITE" id="PS50109">
    <property type="entry name" value="HIS_KIN"/>
    <property type="match status" value="1"/>
</dbReference>
<keyword evidence="9" id="KW-0902">Two-component regulatory system</keyword>
<keyword evidence="6 12" id="KW-0812">Transmembrane</keyword>
<dbReference type="SMART" id="SM00304">
    <property type="entry name" value="HAMP"/>
    <property type="match status" value="1"/>
</dbReference>
<dbReference type="SUPFAM" id="SSF55874">
    <property type="entry name" value="ATPase domain of HSP90 chaperone/DNA topoisomerase II/histidine kinase"/>
    <property type="match status" value="1"/>
</dbReference>
<keyword evidence="16" id="KW-1185">Reference proteome</keyword>
<dbReference type="InterPro" id="IPR003594">
    <property type="entry name" value="HATPase_dom"/>
</dbReference>
<protein>
    <recommendedName>
        <fullName evidence="3">histidine kinase</fullName>
        <ecNumber evidence="3">2.7.13.3</ecNumber>
    </recommendedName>
</protein>
<keyword evidence="7 15" id="KW-0418">Kinase</keyword>
<evidence type="ECO:0000313" key="15">
    <source>
        <dbReference type="EMBL" id="ADU49492.1"/>
    </source>
</evidence>
<dbReference type="PROSITE" id="PS50885">
    <property type="entry name" value="HAMP"/>
    <property type="match status" value="1"/>
</dbReference>
<dbReference type="Pfam" id="PF00512">
    <property type="entry name" value="HisKA"/>
    <property type="match status" value="1"/>
</dbReference>
<dbReference type="PRINTS" id="PR00344">
    <property type="entry name" value="BCTRLSENSOR"/>
</dbReference>
<evidence type="ECO:0000256" key="8">
    <source>
        <dbReference type="ARBA" id="ARBA00022989"/>
    </source>
</evidence>
<evidence type="ECO:0000256" key="11">
    <source>
        <dbReference type="SAM" id="MobiDB-lite"/>
    </source>
</evidence>
<evidence type="ECO:0000256" key="5">
    <source>
        <dbReference type="ARBA" id="ARBA00022679"/>
    </source>
</evidence>
<dbReference type="InterPro" id="IPR003661">
    <property type="entry name" value="HisK_dim/P_dom"/>
</dbReference>
<feature type="domain" description="Histidine kinase" evidence="13">
    <location>
        <begin position="150"/>
        <end position="367"/>
    </location>
</feature>
<feature type="region of interest" description="Disordered" evidence="11">
    <location>
        <begin position="349"/>
        <end position="381"/>
    </location>
</feature>
<evidence type="ECO:0000256" key="1">
    <source>
        <dbReference type="ARBA" id="ARBA00000085"/>
    </source>
</evidence>
<keyword evidence="8 12" id="KW-1133">Transmembrane helix</keyword>
<evidence type="ECO:0000313" key="16">
    <source>
        <dbReference type="Proteomes" id="UP000008914"/>
    </source>
</evidence>
<keyword evidence="4" id="KW-0597">Phosphoprotein</keyword>
<dbReference type="CDD" id="cd00082">
    <property type="entry name" value="HisKA"/>
    <property type="match status" value="1"/>
</dbReference>
<dbReference type="InterPro" id="IPR036890">
    <property type="entry name" value="HATPase_C_sf"/>
</dbReference>
<reference evidence="15 16" key="1">
    <citation type="journal article" date="2010" name="Stand. Genomic Sci.">
        <title>Complete genome sequence of Intrasporangium calvum type strain (7 KIP).</title>
        <authorList>
            <person name="Del Rio T.G."/>
            <person name="Chertkov O."/>
            <person name="Yasawong M."/>
            <person name="Lucas S."/>
            <person name="Deshpande S."/>
            <person name="Cheng J.F."/>
            <person name="Detter C."/>
            <person name="Tapia R."/>
            <person name="Han C."/>
            <person name="Goodwin L."/>
            <person name="Pitluck S."/>
            <person name="Liolios K."/>
            <person name="Ivanova N."/>
            <person name="Mavromatis K."/>
            <person name="Pati A."/>
            <person name="Chen A."/>
            <person name="Palaniappan K."/>
            <person name="Land M."/>
            <person name="Hauser L."/>
            <person name="Chang Y.J."/>
            <person name="Jeffries C.D."/>
            <person name="Rohde M."/>
            <person name="Pukall R."/>
            <person name="Sikorski J."/>
            <person name="Goker M."/>
            <person name="Woyke T."/>
            <person name="Bristow J."/>
            <person name="Eisen J.A."/>
            <person name="Markowitz V."/>
            <person name="Hugenholtz P."/>
            <person name="Kyrpides N.C."/>
            <person name="Klenk H.P."/>
            <person name="Lapidus A."/>
        </authorList>
    </citation>
    <scope>NUCLEOTIDE SEQUENCE [LARGE SCALE GENOMIC DNA]</scope>
    <source>
        <strain evidence="16">ATCC 23552 / DSM 43043 / JCM 3097 / NBRC 12989 / 7 KIP</strain>
    </source>
</reference>
<evidence type="ECO:0000256" key="9">
    <source>
        <dbReference type="ARBA" id="ARBA00023012"/>
    </source>
</evidence>
<dbReference type="eggNOG" id="COG5002">
    <property type="taxonomic scope" value="Bacteria"/>
</dbReference>
<dbReference type="CDD" id="cd06225">
    <property type="entry name" value="HAMP"/>
    <property type="match status" value="1"/>
</dbReference>
<feature type="domain" description="HAMP" evidence="14">
    <location>
        <begin position="89"/>
        <end position="142"/>
    </location>
</feature>
<dbReference type="Gene3D" id="1.10.287.130">
    <property type="match status" value="1"/>
</dbReference>
<dbReference type="SUPFAM" id="SSF47384">
    <property type="entry name" value="Homodimeric domain of signal transducing histidine kinase"/>
    <property type="match status" value="1"/>
</dbReference>
<evidence type="ECO:0000256" key="12">
    <source>
        <dbReference type="SAM" id="Phobius"/>
    </source>
</evidence>
<evidence type="ECO:0000259" key="13">
    <source>
        <dbReference type="PROSITE" id="PS50109"/>
    </source>
</evidence>
<keyword evidence="5" id="KW-0808">Transferase</keyword>
<name>E6SBG4_INTC7</name>
<sequence>MPRPQRLSSRLMLAQVSVLVASILTAGLVALFVGPPLFHQHLLKAGHAEHSPELAHIEEAYRDASVVSLGVALIIALLCAGAVTWYVTRRLQAPLAVLADAARELSRGHLATRVAPTGSGAELDALGAAFNLMAAQLEQTEDTRQRLLSDLAHEMRTPVTTIKLCSEGLREGFRTWDAQTDRVLTEATDRLSRLSEDIDEVSRAQEGRISLERDLVLVGDLIWSAGQSQREAFTRKGVNLVADTEGAPGVRLEVDRQRMGQVLDNLLRNALRHTPAGGTVRLFARQPSDEVEIVVADTGEGLEPGQLPHVFERFYRGDTARDRDRAGSGVGLTVSRAIVDAHGGGLTAASDGPGKGATFTIALPSAPHSPLTSSAPEPRDS</sequence>
<dbReference type="PANTHER" id="PTHR45436">
    <property type="entry name" value="SENSOR HISTIDINE KINASE YKOH"/>
    <property type="match status" value="1"/>
</dbReference>